<dbReference type="PANTHER" id="PTHR21240">
    <property type="entry name" value="2-AMINO-3-CARBOXYLMUCONATE-6-SEMIALDEHYDE DECARBOXYLASE"/>
    <property type="match status" value="1"/>
</dbReference>
<gene>
    <name evidence="5" type="ORF">IWZ03DRAFT_130957</name>
</gene>
<proteinExistence type="inferred from homology"/>
<dbReference type="InterPro" id="IPR006680">
    <property type="entry name" value="Amidohydro-rel"/>
</dbReference>
<accession>A0ABR1KSS8</accession>
<dbReference type="PANTHER" id="PTHR21240:SF30">
    <property type="entry name" value="AMIDOHYDROLASE-RELATED DOMAIN-CONTAINING PROTEIN-RELATED"/>
    <property type="match status" value="1"/>
</dbReference>
<dbReference type="Gene3D" id="3.20.20.140">
    <property type="entry name" value="Metal-dependent hydrolases"/>
    <property type="match status" value="1"/>
</dbReference>
<evidence type="ECO:0000313" key="5">
    <source>
        <dbReference type="EMBL" id="KAK7520150.1"/>
    </source>
</evidence>
<evidence type="ECO:0000256" key="3">
    <source>
        <dbReference type="RuleBase" id="RU366045"/>
    </source>
</evidence>
<evidence type="ECO:0000259" key="4">
    <source>
        <dbReference type="Pfam" id="PF04909"/>
    </source>
</evidence>
<keyword evidence="6" id="KW-1185">Reference proteome</keyword>
<dbReference type="InterPro" id="IPR032465">
    <property type="entry name" value="ACMSD"/>
</dbReference>
<feature type="domain" description="Amidohydrolase-related" evidence="4">
    <location>
        <begin position="69"/>
        <end position="353"/>
    </location>
</feature>
<sequence length="358" mass="39058">MAALNRSTTCTNLVNRLAHKIALEEAVLPVSIPLNETIPRVPQVDDVPGAVLSPTFTSDVGQRLTDVALRLQSMDASGIRYTIVSLTSPGIEGVFDAKLAVEYARKVNDEIHATYVAPHPTRFGFFACLPMQDPPAAARELERCVKQLGAKGALVNGYSQLGSADEVRYLDEAACEPVWAALAALDVPLYLHPRIPPPGQQRVYRGFPMLAHAAYGFGAETGAHALRLACSGLFDRYPRVQVILGHAAEALPFLAHRIDHRLAVGVPGASGSHKQSVAYYLQNNFLATLSGVRRLSTVRCTLEEMGEERVLWSVDYPYESNEDAADWFDGVEGLGEETKKKIAWRNAERILGIPPFDA</sequence>
<dbReference type="SUPFAM" id="SSF51556">
    <property type="entry name" value="Metallo-dependent hydrolases"/>
    <property type="match status" value="1"/>
</dbReference>
<comment type="caution">
    <text evidence="5">The sequence shown here is derived from an EMBL/GenBank/DDBJ whole genome shotgun (WGS) entry which is preliminary data.</text>
</comment>
<dbReference type="Proteomes" id="UP001363622">
    <property type="component" value="Unassembled WGS sequence"/>
</dbReference>
<evidence type="ECO:0000313" key="6">
    <source>
        <dbReference type="Proteomes" id="UP001363622"/>
    </source>
</evidence>
<reference evidence="5 6" key="1">
    <citation type="submission" date="2024-04" db="EMBL/GenBank/DDBJ databases">
        <title>Phyllosticta paracitricarpa is synonymous to the EU quarantine fungus P. citricarpa based on phylogenomic analyses.</title>
        <authorList>
            <consortium name="Lawrence Berkeley National Laboratory"/>
            <person name="Van Ingen-Buijs V.A."/>
            <person name="Van Westerhoven A.C."/>
            <person name="Haridas S."/>
            <person name="Skiadas P."/>
            <person name="Martin F."/>
            <person name="Groenewald J.Z."/>
            <person name="Crous P.W."/>
            <person name="Seidl M.F."/>
        </authorList>
    </citation>
    <scope>NUCLEOTIDE SEQUENCE [LARGE SCALE GENOMIC DNA]</scope>
    <source>
        <strain evidence="5 6">CBS 123371</strain>
    </source>
</reference>
<dbReference type="Pfam" id="PF04909">
    <property type="entry name" value="Amidohydro_2"/>
    <property type="match status" value="1"/>
</dbReference>
<evidence type="ECO:0000256" key="1">
    <source>
        <dbReference type="ARBA" id="ARBA00022793"/>
    </source>
</evidence>
<dbReference type="EMBL" id="JBBPHU010000003">
    <property type="protein sequence ID" value="KAK7520150.1"/>
    <property type="molecule type" value="Genomic_DNA"/>
</dbReference>
<dbReference type="InterPro" id="IPR032466">
    <property type="entry name" value="Metal_Hydrolase"/>
</dbReference>
<protein>
    <submittedName>
        <fullName evidence="5">Amidohydrolase 2</fullName>
    </submittedName>
</protein>
<comment type="similarity">
    <text evidence="3">Belongs to the metallo-dependent hydrolases superfamily.</text>
</comment>
<name>A0ABR1KSS8_9PEZI</name>
<organism evidence="5 6">
    <name type="scientific">Phyllosticta citriasiana</name>
    <dbReference type="NCBI Taxonomy" id="595635"/>
    <lineage>
        <taxon>Eukaryota</taxon>
        <taxon>Fungi</taxon>
        <taxon>Dikarya</taxon>
        <taxon>Ascomycota</taxon>
        <taxon>Pezizomycotina</taxon>
        <taxon>Dothideomycetes</taxon>
        <taxon>Dothideomycetes incertae sedis</taxon>
        <taxon>Botryosphaeriales</taxon>
        <taxon>Phyllostictaceae</taxon>
        <taxon>Phyllosticta</taxon>
    </lineage>
</organism>
<keyword evidence="2 3" id="KW-0456">Lyase</keyword>
<keyword evidence="1 3" id="KW-0210">Decarboxylase</keyword>
<evidence type="ECO:0000256" key="2">
    <source>
        <dbReference type="ARBA" id="ARBA00023239"/>
    </source>
</evidence>